<keyword evidence="7" id="KW-0413">Isomerase</keyword>
<gene>
    <name evidence="7" type="ORF">DES53_101346</name>
</gene>
<evidence type="ECO:0000256" key="2">
    <source>
        <dbReference type="ARBA" id="ARBA00022748"/>
    </source>
</evidence>
<evidence type="ECO:0000256" key="5">
    <source>
        <dbReference type="SAM" id="SignalP"/>
    </source>
</evidence>
<evidence type="ECO:0000313" key="8">
    <source>
        <dbReference type="Proteomes" id="UP000253426"/>
    </source>
</evidence>
<dbReference type="RefSeq" id="WP_113956476.1">
    <property type="nucleotide sequence ID" value="NZ_QNRR01000001.1"/>
</dbReference>
<dbReference type="PANTHER" id="PTHR42852">
    <property type="entry name" value="THIOL:DISULFIDE INTERCHANGE PROTEIN DSBE"/>
    <property type="match status" value="1"/>
</dbReference>
<comment type="caution">
    <text evidence="7">The sequence shown here is derived from an EMBL/GenBank/DDBJ whole genome shotgun (WGS) entry which is preliminary data.</text>
</comment>
<sequence>MQARILTLLAAAYALAVPQIFADAAADESWKKVEAAMKSIKQPETRPKSREEAVEMLKKGLAEYDAAAKAFSEKAPTDARRWEAKYFELEISRARDFVGQKDAPSADKLADEILNAPDASAEMKANATGMKLVNRVQNLDESPGGETAWAKDAEAYLKANPQSKFAPMFEQKLKSITALAGIKDKPLDLKFTAVDGREIDLSKMRGKVVLIDFWAVWCGPCVAEMPNVLKAYEKLHPKGFEIVGISLDQDKAKLEAFVKDKGMAWPQYFDGKGWKNDISTKYGINSIPAMWLVDKKGMVVSTNARGKLEELVEKYLAAE</sequence>
<dbReference type="InterPro" id="IPR013740">
    <property type="entry name" value="Redoxin"/>
</dbReference>
<dbReference type="InterPro" id="IPR036249">
    <property type="entry name" value="Thioredoxin-like_sf"/>
</dbReference>
<comment type="subcellular location">
    <subcellularLocation>
        <location evidence="1">Cell envelope</location>
    </subcellularLocation>
</comment>
<dbReference type="PROSITE" id="PS51352">
    <property type="entry name" value="THIOREDOXIN_2"/>
    <property type="match status" value="1"/>
</dbReference>
<feature type="domain" description="Thioredoxin" evidence="6">
    <location>
        <begin position="180"/>
        <end position="319"/>
    </location>
</feature>
<dbReference type="SUPFAM" id="SSF52833">
    <property type="entry name" value="Thioredoxin-like"/>
    <property type="match status" value="1"/>
</dbReference>
<dbReference type="GO" id="GO:0017004">
    <property type="term" value="P:cytochrome complex assembly"/>
    <property type="evidence" value="ECO:0007669"/>
    <property type="project" value="UniProtKB-KW"/>
</dbReference>
<feature type="chain" id="PRO_5016851111" evidence="5">
    <location>
        <begin position="23"/>
        <end position="319"/>
    </location>
</feature>
<dbReference type="PANTHER" id="PTHR42852:SF6">
    <property type="entry name" value="THIOL:DISULFIDE INTERCHANGE PROTEIN DSBE"/>
    <property type="match status" value="1"/>
</dbReference>
<dbReference type="OrthoDB" id="192903at2"/>
<keyword evidence="5" id="KW-0732">Signal</keyword>
<name>A0A366HV34_9BACT</name>
<dbReference type="GO" id="GO:0016491">
    <property type="term" value="F:oxidoreductase activity"/>
    <property type="evidence" value="ECO:0007669"/>
    <property type="project" value="InterPro"/>
</dbReference>
<accession>A0A366HV34</accession>
<evidence type="ECO:0000256" key="1">
    <source>
        <dbReference type="ARBA" id="ARBA00004196"/>
    </source>
</evidence>
<dbReference type="AlphaFoldDB" id="A0A366HV34"/>
<dbReference type="PROSITE" id="PS00194">
    <property type="entry name" value="THIOREDOXIN_1"/>
    <property type="match status" value="1"/>
</dbReference>
<evidence type="ECO:0000256" key="4">
    <source>
        <dbReference type="ARBA" id="ARBA00023284"/>
    </source>
</evidence>
<keyword evidence="3" id="KW-1015">Disulfide bond</keyword>
<dbReference type="Pfam" id="PF08534">
    <property type="entry name" value="Redoxin"/>
    <property type="match status" value="1"/>
</dbReference>
<dbReference type="GO" id="GO:0016853">
    <property type="term" value="F:isomerase activity"/>
    <property type="evidence" value="ECO:0007669"/>
    <property type="project" value="UniProtKB-KW"/>
</dbReference>
<keyword evidence="2" id="KW-0201">Cytochrome c-type biogenesis</keyword>
<evidence type="ECO:0000313" key="7">
    <source>
        <dbReference type="EMBL" id="RBP47549.1"/>
    </source>
</evidence>
<dbReference type="CDD" id="cd02966">
    <property type="entry name" value="TlpA_like_family"/>
    <property type="match status" value="1"/>
</dbReference>
<keyword evidence="8" id="KW-1185">Reference proteome</keyword>
<organism evidence="7 8">
    <name type="scientific">Roseimicrobium gellanilyticum</name>
    <dbReference type="NCBI Taxonomy" id="748857"/>
    <lineage>
        <taxon>Bacteria</taxon>
        <taxon>Pseudomonadati</taxon>
        <taxon>Verrucomicrobiota</taxon>
        <taxon>Verrucomicrobiia</taxon>
        <taxon>Verrucomicrobiales</taxon>
        <taxon>Verrucomicrobiaceae</taxon>
        <taxon>Roseimicrobium</taxon>
    </lineage>
</organism>
<feature type="signal peptide" evidence="5">
    <location>
        <begin position="1"/>
        <end position="22"/>
    </location>
</feature>
<evidence type="ECO:0000259" key="6">
    <source>
        <dbReference type="PROSITE" id="PS51352"/>
    </source>
</evidence>
<dbReference type="GO" id="GO:0030313">
    <property type="term" value="C:cell envelope"/>
    <property type="evidence" value="ECO:0007669"/>
    <property type="project" value="UniProtKB-SubCell"/>
</dbReference>
<dbReference type="InterPro" id="IPR013766">
    <property type="entry name" value="Thioredoxin_domain"/>
</dbReference>
<reference evidence="7 8" key="1">
    <citation type="submission" date="2018-06" db="EMBL/GenBank/DDBJ databases">
        <title>Genomic Encyclopedia of Type Strains, Phase IV (KMG-IV): sequencing the most valuable type-strain genomes for metagenomic binning, comparative biology and taxonomic classification.</title>
        <authorList>
            <person name="Goeker M."/>
        </authorList>
    </citation>
    <scope>NUCLEOTIDE SEQUENCE [LARGE SCALE GENOMIC DNA]</scope>
    <source>
        <strain evidence="7 8">DSM 25532</strain>
    </source>
</reference>
<proteinExistence type="predicted"/>
<dbReference type="InterPro" id="IPR017937">
    <property type="entry name" value="Thioredoxin_CS"/>
</dbReference>
<keyword evidence="4" id="KW-0676">Redox-active center</keyword>
<dbReference type="InterPro" id="IPR050553">
    <property type="entry name" value="Thioredoxin_ResA/DsbE_sf"/>
</dbReference>
<dbReference type="Gene3D" id="3.40.30.10">
    <property type="entry name" value="Glutaredoxin"/>
    <property type="match status" value="1"/>
</dbReference>
<dbReference type="Proteomes" id="UP000253426">
    <property type="component" value="Unassembled WGS sequence"/>
</dbReference>
<protein>
    <submittedName>
        <fullName evidence="7">Thiol-disulfide isomerase/thioredoxin</fullName>
    </submittedName>
</protein>
<dbReference type="EMBL" id="QNRR01000001">
    <property type="protein sequence ID" value="RBP47549.1"/>
    <property type="molecule type" value="Genomic_DNA"/>
</dbReference>
<evidence type="ECO:0000256" key="3">
    <source>
        <dbReference type="ARBA" id="ARBA00023157"/>
    </source>
</evidence>